<dbReference type="EMBL" id="PIEU01000057">
    <property type="protein sequence ID" value="PZL74091.1"/>
    <property type="molecule type" value="Genomic_DNA"/>
</dbReference>
<evidence type="ECO:0000313" key="2">
    <source>
        <dbReference type="Proteomes" id="UP000249828"/>
    </source>
</evidence>
<dbReference type="InterPro" id="IPR025506">
    <property type="entry name" value="Abi_alpha"/>
</dbReference>
<protein>
    <recommendedName>
        <fullName evidence="3">DUF4393 domain-containing protein</fullName>
    </recommendedName>
</protein>
<evidence type="ECO:0000313" key="1">
    <source>
        <dbReference type="EMBL" id="PZL74091.1"/>
    </source>
</evidence>
<evidence type="ECO:0008006" key="3">
    <source>
        <dbReference type="Google" id="ProtNLM"/>
    </source>
</evidence>
<dbReference type="Proteomes" id="UP000249828">
    <property type="component" value="Unassembled WGS sequence"/>
</dbReference>
<reference evidence="1 2" key="1">
    <citation type="submission" date="2017-11" db="EMBL/GenBank/DDBJ databases">
        <title>Draft genome sequence of Enterococcus plantarum TRW2 strain isolated from lettuce.</title>
        <authorList>
            <person name="Kim E.B."/>
            <person name="Marco M.L."/>
            <person name="Williams T.R."/>
            <person name="You I.H."/>
        </authorList>
    </citation>
    <scope>NUCLEOTIDE SEQUENCE [LARGE SCALE GENOMIC DNA]</scope>
    <source>
        <strain evidence="1 2">TRW2</strain>
    </source>
</reference>
<comment type="caution">
    <text evidence="1">The sequence shown here is derived from an EMBL/GenBank/DDBJ whole genome shotgun (WGS) entry which is preliminary data.</text>
</comment>
<keyword evidence="2" id="KW-1185">Reference proteome</keyword>
<sequence>MSEKKDVTKIELSPISVPEEVVTDLVAPTSKIIGQVLGAALNKVTLKARKYYLASEYDLKEFEKSLTLKLNQIPLSNRTSDNLAIATKTISDSRYSLTKTDVRELFENIIVSTVDSSKSELVHPRFSSIIRELDVNEAKLLKFLKKHRSIDILDFYLSGDDYSVFFSQNIGFHLWLKPNDISNDEHYNLEPITTYQESELISNKIDISISILESFDIIEPTVYYSSEDEYSVEFPWFNPKKIDPLIINKLLKIPEIELFAKKRLSQYPNETTAFEIQQYSLTTLGIELMSIL</sequence>
<dbReference type="Pfam" id="PF14337">
    <property type="entry name" value="Abi_alpha"/>
    <property type="match status" value="1"/>
</dbReference>
<name>A0A2W3Z2C2_9ENTE</name>
<dbReference type="AlphaFoldDB" id="A0A2W3Z2C2"/>
<proteinExistence type="predicted"/>
<dbReference type="RefSeq" id="WP_111247773.1">
    <property type="nucleotide sequence ID" value="NZ_PIEU01000057.1"/>
</dbReference>
<organism evidence="1 2">
    <name type="scientific">Enterococcus plantarum</name>
    <dbReference type="NCBI Taxonomy" id="1077675"/>
    <lineage>
        <taxon>Bacteria</taxon>
        <taxon>Bacillati</taxon>
        <taxon>Bacillota</taxon>
        <taxon>Bacilli</taxon>
        <taxon>Lactobacillales</taxon>
        <taxon>Enterococcaceae</taxon>
        <taxon>Enterococcus</taxon>
    </lineage>
</organism>
<accession>A0A2W3Z2C2</accession>
<gene>
    <name evidence="1" type="ORF">CI088_07795</name>
</gene>